<accession>A0A919R3U3</accession>
<name>A0A919R3U3_9ACTN</name>
<dbReference type="EMBL" id="BOOU01000022">
    <property type="protein sequence ID" value="GII76537.1"/>
    <property type="molecule type" value="Genomic_DNA"/>
</dbReference>
<protein>
    <submittedName>
        <fullName evidence="1">Uncharacterized protein</fullName>
    </submittedName>
</protein>
<organism evidence="1 2">
    <name type="scientific">Sphaerisporangium rufum</name>
    <dbReference type="NCBI Taxonomy" id="1381558"/>
    <lineage>
        <taxon>Bacteria</taxon>
        <taxon>Bacillati</taxon>
        <taxon>Actinomycetota</taxon>
        <taxon>Actinomycetes</taxon>
        <taxon>Streptosporangiales</taxon>
        <taxon>Streptosporangiaceae</taxon>
        <taxon>Sphaerisporangium</taxon>
    </lineage>
</organism>
<keyword evidence="2" id="KW-1185">Reference proteome</keyword>
<proteinExistence type="predicted"/>
<evidence type="ECO:0000313" key="1">
    <source>
        <dbReference type="EMBL" id="GII76537.1"/>
    </source>
</evidence>
<dbReference type="Proteomes" id="UP000655287">
    <property type="component" value="Unassembled WGS sequence"/>
</dbReference>
<reference evidence="1" key="1">
    <citation type="submission" date="2021-01" db="EMBL/GenBank/DDBJ databases">
        <title>Whole genome shotgun sequence of Sphaerisporangium rufum NBRC 109079.</title>
        <authorList>
            <person name="Komaki H."/>
            <person name="Tamura T."/>
        </authorList>
    </citation>
    <scope>NUCLEOTIDE SEQUENCE</scope>
    <source>
        <strain evidence="1">NBRC 109079</strain>
    </source>
</reference>
<sequence length="115" mass="12750">MLRGPGRRFPGGGRVTEARAAMARLRAELAGLGVTDAYEVCEDAILSVWIGLVITFSDGFYRWREGVVKRQHLGTDPGGCAILVAHRYAELRADVPPWWDELARTLRGEAAEHYP</sequence>
<comment type="caution">
    <text evidence="1">The sequence shown here is derived from an EMBL/GenBank/DDBJ whole genome shotgun (WGS) entry which is preliminary data.</text>
</comment>
<evidence type="ECO:0000313" key="2">
    <source>
        <dbReference type="Proteomes" id="UP000655287"/>
    </source>
</evidence>
<gene>
    <name evidence="1" type="ORF">Sru01_15190</name>
</gene>
<dbReference type="AlphaFoldDB" id="A0A919R3U3"/>